<reference evidence="1 2" key="1">
    <citation type="submission" date="2020-02" db="EMBL/GenBank/DDBJ databases">
        <title>Draft genome sequence of Haematococcus lacustris strain NIES-144.</title>
        <authorList>
            <person name="Morimoto D."/>
            <person name="Nakagawa S."/>
            <person name="Yoshida T."/>
            <person name="Sawayama S."/>
        </authorList>
    </citation>
    <scope>NUCLEOTIDE SEQUENCE [LARGE SCALE GENOMIC DNA]</scope>
    <source>
        <strain evidence="1 2">NIES-144</strain>
    </source>
</reference>
<organism evidence="1 2">
    <name type="scientific">Haematococcus lacustris</name>
    <name type="common">Green alga</name>
    <name type="synonym">Haematococcus pluvialis</name>
    <dbReference type="NCBI Taxonomy" id="44745"/>
    <lineage>
        <taxon>Eukaryota</taxon>
        <taxon>Viridiplantae</taxon>
        <taxon>Chlorophyta</taxon>
        <taxon>core chlorophytes</taxon>
        <taxon>Chlorophyceae</taxon>
        <taxon>CS clade</taxon>
        <taxon>Chlamydomonadales</taxon>
        <taxon>Haematococcaceae</taxon>
        <taxon>Haematococcus</taxon>
    </lineage>
</organism>
<comment type="caution">
    <text evidence="1">The sequence shown here is derived from an EMBL/GenBank/DDBJ whole genome shotgun (WGS) entry which is preliminary data.</text>
</comment>
<feature type="non-terminal residue" evidence="1">
    <location>
        <position position="64"/>
    </location>
</feature>
<gene>
    <name evidence="1" type="ORF">HaLaN_30642</name>
</gene>
<evidence type="ECO:0000313" key="2">
    <source>
        <dbReference type="Proteomes" id="UP000485058"/>
    </source>
</evidence>
<proteinExistence type="predicted"/>
<dbReference type="InterPro" id="IPR022374">
    <property type="entry name" value="EttA"/>
</dbReference>
<sequence length="64" mass="7179">MYVDQSREALNPNKTVYEEIADGAEEVDLNGRTVSTRTYCSWYNFKGGDQQKTVSAWQAANSAL</sequence>
<dbReference type="Proteomes" id="UP000485058">
    <property type="component" value="Unassembled WGS sequence"/>
</dbReference>
<name>A0A6A0AG42_HAELA</name>
<evidence type="ECO:0000313" key="1">
    <source>
        <dbReference type="EMBL" id="GFH31572.1"/>
    </source>
</evidence>
<feature type="non-terminal residue" evidence="1">
    <location>
        <position position="1"/>
    </location>
</feature>
<dbReference type="PANTHER" id="PTHR43858">
    <property type="entry name" value="ENERGY-DEPENDENT TRANSLATIONAL THROTTLE PROTEIN ETTA"/>
    <property type="match status" value="1"/>
</dbReference>
<keyword evidence="2" id="KW-1185">Reference proteome</keyword>
<accession>A0A6A0AG42</accession>
<dbReference type="AlphaFoldDB" id="A0A6A0AG42"/>
<dbReference type="GO" id="GO:0045900">
    <property type="term" value="P:negative regulation of translational elongation"/>
    <property type="evidence" value="ECO:0007669"/>
    <property type="project" value="InterPro"/>
</dbReference>
<dbReference type="PANTHER" id="PTHR43858:SF1">
    <property type="entry name" value="ABC TRANSPORTER-RELATED PROTEIN"/>
    <property type="match status" value="1"/>
</dbReference>
<protein>
    <submittedName>
        <fullName evidence="1">Uncharacterized protein</fullName>
    </submittedName>
</protein>
<dbReference type="EMBL" id="BLLF01005734">
    <property type="protein sequence ID" value="GFH31572.1"/>
    <property type="molecule type" value="Genomic_DNA"/>
</dbReference>